<sequence>MKIMTVSTYEKKKFIQWFLNHYQMKRRESVWILNYIMNHEKVLEHVHFVQEARLCPRGVVMSTKCVNDPPFRFYKEQIMTTDPEKSFHDIRLNDMEPIYIQLNFKNAARHPRYAVVLEENPFLPDDYYITKQDRKLAEKFLDQVHYDFQLKQIQSEIDRALDEGDKEKFHKLIEKMNELVDHKCTP</sequence>
<dbReference type="InterPro" id="IPR014963">
    <property type="entry name" value="UPF0302_N"/>
</dbReference>
<dbReference type="EMBL" id="SMAN01000003">
    <property type="protein sequence ID" value="TCT25567.1"/>
    <property type="molecule type" value="Genomic_DNA"/>
</dbReference>
<gene>
    <name evidence="3" type="ORF">EDD68_103122</name>
</gene>
<dbReference type="SMART" id="SM00914">
    <property type="entry name" value="IDEAL"/>
    <property type="match status" value="1"/>
</dbReference>
<dbReference type="InterPro" id="IPR038091">
    <property type="entry name" value="UPF0302_N_sf"/>
</dbReference>
<organism evidence="3 4">
    <name type="scientific">Melghiribacillus thermohalophilus</name>
    <dbReference type="NCBI Taxonomy" id="1324956"/>
    <lineage>
        <taxon>Bacteria</taxon>
        <taxon>Bacillati</taxon>
        <taxon>Bacillota</taxon>
        <taxon>Bacilli</taxon>
        <taxon>Bacillales</taxon>
        <taxon>Bacillaceae</taxon>
        <taxon>Melghiribacillus</taxon>
    </lineage>
</organism>
<comment type="similarity">
    <text evidence="1">Belongs to the UPF0302 family.</text>
</comment>
<dbReference type="Gene3D" id="3.40.1530.30">
    <property type="entry name" value="Uncharacterised family UPF0302, N-terminal domain"/>
    <property type="match status" value="1"/>
</dbReference>
<dbReference type="Pfam" id="PF08864">
    <property type="entry name" value="UPF0302"/>
    <property type="match status" value="1"/>
</dbReference>
<comment type="caution">
    <text evidence="3">The sequence shown here is derived from an EMBL/GenBank/DDBJ whole genome shotgun (WGS) entry which is preliminary data.</text>
</comment>
<evidence type="ECO:0000256" key="1">
    <source>
        <dbReference type="HAMAP-Rule" id="MF_00760"/>
    </source>
</evidence>
<dbReference type="InterPro" id="IPR027393">
    <property type="entry name" value="Virus_scaffolding_prot_C"/>
</dbReference>
<dbReference type="NCBIfam" id="NF002965">
    <property type="entry name" value="PRK03636.1"/>
    <property type="match status" value="1"/>
</dbReference>
<dbReference type="HAMAP" id="MF_00760">
    <property type="entry name" value="UPF0302"/>
    <property type="match status" value="1"/>
</dbReference>
<protein>
    <recommendedName>
        <fullName evidence="1">UPF0302 protein EDD68_103122</fullName>
    </recommendedName>
</protein>
<reference evidence="3 4" key="1">
    <citation type="submission" date="2019-03" db="EMBL/GenBank/DDBJ databases">
        <title>Genomic Encyclopedia of Type Strains, Phase IV (KMG-IV): sequencing the most valuable type-strain genomes for metagenomic binning, comparative biology and taxonomic classification.</title>
        <authorList>
            <person name="Goeker M."/>
        </authorList>
    </citation>
    <scope>NUCLEOTIDE SEQUENCE [LARGE SCALE GENOMIC DNA]</scope>
    <source>
        <strain evidence="3 4">DSM 25894</strain>
    </source>
</reference>
<keyword evidence="4" id="KW-1185">Reference proteome</keyword>
<feature type="domain" description="IDEAL" evidence="2">
    <location>
        <begin position="140"/>
        <end position="176"/>
    </location>
</feature>
<evidence type="ECO:0000259" key="2">
    <source>
        <dbReference type="SMART" id="SM00914"/>
    </source>
</evidence>
<dbReference type="InterPro" id="IPR011188">
    <property type="entry name" value="UPF0302"/>
</dbReference>
<evidence type="ECO:0000313" key="4">
    <source>
        <dbReference type="Proteomes" id="UP000294650"/>
    </source>
</evidence>
<dbReference type="Proteomes" id="UP000294650">
    <property type="component" value="Unassembled WGS sequence"/>
</dbReference>
<dbReference type="InterPro" id="IPR014957">
    <property type="entry name" value="IDEAL_dom"/>
</dbReference>
<proteinExistence type="inferred from homology"/>
<name>A0A4R3N9W8_9BACI</name>
<accession>A0A4R3N9W8</accession>
<dbReference type="PIRSF" id="PIRSF007165">
    <property type="entry name" value="UCP007165"/>
    <property type="match status" value="1"/>
</dbReference>
<evidence type="ECO:0000313" key="3">
    <source>
        <dbReference type="EMBL" id="TCT25567.1"/>
    </source>
</evidence>
<dbReference type="Pfam" id="PF08858">
    <property type="entry name" value="IDEAL"/>
    <property type="match status" value="1"/>
</dbReference>
<dbReference type="AlphaFoldDB" id="A0A4R3N9W8"/>
<dbReference type="Gene3D" id="4.10.810.10">
    <property type="entry name" value="Virus Scaffolding Protein, Chain A"/>
    <property type="match status" value="1"/>
</dbReference>